<evidence type="ECO:0000256" key="6">
    <source>
        <dbReference type="ARBA" id="ARBA00023134"/>
    </source>
</evidence>
<dbReference type="GO" id="GO:0005525">
    <property type="term" value="F:GTP binding"/>
    <property type="evidence" value="ECO:0007669"/>
    <property type="project" value="UniProtKB-KW"/>
</dbReference>
<comment type="similarity">
    <text evidence="1">Belongs to the TRAFAC class TrmE-Era-EngA-EngB-Septin-like GTPase superfamily. EngA (Der) GTPase family.</text>
</comment>
<evidence type="ECO:0000313" key="9">
    <source>
        <dbReference type="EMBL" id="KKN12442.1"/>
    </source>
</evidence>
<dbReference type="InterPro" id="IPR006073">
    <property type="entry name" value="GTP-bd"/>
</dbReference>
<dbReference type="GO" id="GO:0042254">
    <property type="term" value="P:ribosome biogenesis"/>
    <property type="evidence" value="ECO:0007669"/>
    <property type="project" value="UniProtKB-KW"/>
</dbReference>
<gene>
    <name evidence="9" type="ORF">LCGC14_1016470</name>
</gene>
<evidence type="ECO:0000256" key="7">
    <source>
        <dbReference type="ARBA" id="ARBA00032345"/>
    </source>
</evidence>
<dbReference type="HAMAP" id="MF_00195">
    <property type="entry name" value="GTPase_Der"/>
    <property type="match status" value="1"/>
</dbReference>
<dbReference type="NCBIfam" id="TIGR00231">
    <property type="entry name" value="small_GTP"/>
    <property type="match status" value="2"/>
</dbReference>
<evidence type="ECO:0000256" key="3">
    <source>
        <dbReference type="ARBA" id="ARBA00022517"/>
    </source>
</evidence>
<dbReference type="CDD" id="cd01895">
    <property type="entry name" value="EngA2"/>
    <property type="match status" value="1"/>
</dbReference>
<dbReference type="PRINTS" id="PR00326">
    <property type="entry name" value="GTP1OBG"/>
</dbReference>
<protein>
    <recommendedName>
        <fullName evidence="2">GTPase Der</fullName>
    </recommendedName>
    <alternativeName>
        <fullName evidence="7">GTP-binding protein EngA</fullName>
    </alternativeName>
</protein>
<evidence type="ECO:0000256" key="2">
    <source>
        <dbReference type="ARBA" id="ARBA00020953"/>
    </source>
</evidence>
<keyword evidence="3" id="KW-0690">Ribosome biogenesis</keyword>
<feature type="domain" description="EngA-type G" evidence="8">
    <location>
        <begin position="4"/>
        <end position="168"/>
    </location>
</feature>
<evidence type="ECO:0000256" key="4">
    <source>
        <dbReference type="ARBA" id="ARBA00022737"/>
    </source>
</evidence>
<dbReference type="CDD" id="cd01894">
    <property type="entry name" value="EngA1"/>
    <property type="match status" value="1"/>
</dbReference>
<evidence type="ECO:0000256" key="1">
    <source>
        <dbReference type="ARBA" id="ARBA00008279"/>
    </source>
</evidence>
<dbReference type="InterPro" id="IPR016484">
    <property type="entry name" value="GTPase_Der"/>
</dbReference>
<name>A0A0F9NKC7_9ZZZZ</name>
<organism evidence="9">
    <name type="scientific">marine sediment metagenome</name>
    <dbReference type="NCBI Taxonomy" id="412755"/>
    <lineage>
        <taxon>unclassified sequences</taxon>
        <taxon>metagenomes</taxon>
        <taxon>ecological metagenomes</taxon>
    </lineage>
</organism>
<dbReference type="Pfam" id="PF01926">
    <property type="entry name" value="MMR_HSR1"/>
    <property type="match status" value="2"/>
</dbReference>
<dbReference type="PROSITE" id="PS51712">
    <property type="entry name" value="G_ENGA"/>
    <property type="match status" value="2"/>
</dbReference>
<dbReference type="NCBIfam" id="TIGR03594">
    <property type="entry name" value="GTPase_EngA"/>
    <property type="match status" value="1"/>
</dbReference>
<keyword evidence="5" id="KW-0547">Nucleotide-binding</keyword>
<feature type="domain" description="EngA-type G" evidence="8">
    <location>
        <begin position="175"/>
        <end position="346"/>
    </location>
</feature>
<dbReference type="InterPro" id="IPR015946">
    <property type="entry name" value="KH_dom-like_a/b"/>
</dbReference>
<dbReference type="EMBL" id="LAZR01004032">
    <property type="protein sequence ID" value="KKN12442.1"/>
    <property type="molecule type" value="Genomic_DNA"/>
</dbReference>
<dbReference type="FunFam" id="3.40.50.300:FF:000057">
    <property type="entry name" value="GTPase Der"/>
    <property type="match status" value="1"/>
</dbReference>
<reference evidence="9" key="1">
    <citation type="journal article" date="2015" name="Nature">
        <title>Complex archaea that bridge the gap between prokaryotes and eukaryotes.</title>
        <authorList>
            <person name="Spang A."/>
            <person name="Saw J.H."/>
            <person name="Jorgensen S.L."/>
            <person name="Zaremba-Niedzwiedzka K."/>
            <person name="Martijn J."/>
            <person name="Lind A.E."/>
            <person name="van Eijk R."/>
            <person name="Schleper C."/>
            <person name="Guy L."/>
            <person name="Ettema T.J."/>
        </authorList>
    </citation>
    <scope>NUCLEOTIDE SEQUENCE</scope>
</reference>
<accession>A0A0F9NKC7</accession>
<dbReference type="AlphaFoldDB" id="A0A0F9NKC7"/>
<evidence type="ECO:0000259" key="8">
    <source>
        <dbReference type="PROSITE" id="PS51712"/>
    </source>
</evidence>
<dbReference type="PANTHER" id="PTHR43834:SF6">
    <property type="entry name" value="GTPASE DER"/>
    <property type="match status" value="1"/>
</dbReference>
<dbReference type="Gene3D" id="3.40.50.300">
    <property type="entry name" value="P-loop containing nucleotide triphosphate hydrolases"/>
    <property type="match status" value="2"/>
</dbReference>
<dbReference type="FunFam" id="3.40.50.300:FF:000040">
    <property type="entry name" value="GTPase Der"/>
    <property type="match status" value="1"/>
</dbReference>
<dbReference type="PANTHER" id="PTHR43834">
    <property type="entry name" value="GTPASE DER"/>
    <property type="match status" value="1"/>
</dbReference>
<evidence type="ECO:0000256" key="5">
    <source>
        <dbReference type="ARBA" id="ARBA00022741"/>
    </source>
</evidence>
<keyword evidence="4" id="KW-0677">Repeat</keyword>
<keyword evidence="6" id="KW-0342">GTP-binding</keyword>
<dbReference type="InterPro" id="IPR005225">
    <property type="entry name" value="Small_GTP-bd"/>
</dbReference>
<dbReference type="Pfam" id="PF14714">
    <property type="entry name" value="KH_dom-like"/>
    <property type="match status" value="1"/>
</dbReference>
<proteinExistence type="inferred from homology"/>
<dbReference type="InterPro" id="IPR027417">
    <property type="entry name" value="P-loop_NTPase"/>
</dbReference>
<comment type="caution">
    <text evidence="9">The sequence shown here is derived from an EMBL/GenBank/DDBJ whole genome shotgun (WGS) entry which is preliminary data.</text>
</comment>
<dbReference type="Gene3D" id="3.30.300.20">
    <property type="match status" value="1"/>
</dbReference>
<dbReference type="SUPFAM" id="SSF52540">
    <property type="entry name" value="P-loop containing nucleoside triphosphate hydrolases"/>
    <property type="match status" value="2"/>
</dbReference>
<dbReference type="GO" id="GO:0043022">
    <property type="term" value="F:ribosome binding"/>
    <property type="evidence" value="ECO:0007669"/>
    <property type="project" value="TreeGrafter"/>
</dbReference>
<dbReference type="InterPro" id="IPR032859">
    <property type="entry name" value="KH_dom-like"/>
</dbReference>
<dbReference type="InterPro" id="IPR031166">
    <property type="entry name" value="G_ENGA"/>
</dbReference>
<sequence length="428" mass="48008">MSLAVVAVLGRPNVGKSTLINRVASSRATITHKMPGVTRDRKYVEVEWFGKDFVLIDTGGFEFKKGESMSSMIAEQAKISVEEAEAVIFIVDAKEGLHPYDREIADLLRKSGKKIYLAANKIDTEDKKTQTSDFYGLGLGDVYALSASHGLGVNELFDDVSAGLPDVKEKPDERISVAIVGRPNAGKSSLLNKLLGQERVIVSEIPGTTRDAIDSIVTFEGREWRFIDTAGLKRKKIEDVEYYGTVRTLEALDRADIALVLIDSTESVTEQDKRIIDYALSRGCGLAVLLNKWDLVDEEQNRKLEKDVDRKLHFIDFAPILDISAKTGKGIKKIFKHIKNIEAEYARTIKTSELNKFLRQLDINRFPTKHKIRIGYVNQLASKPPKFLFFVTSMKAVSTRLTSFLEGNLRRAFGFDGTPVKILYREKK</sequence>
<dbReference type="PIRSF" id="PIRSF006485">
    <property type="entry name" value="GTP-binding_EngA"/>
    <property type="match status" value="1"/>
</dbReference>